<feature type="domain" description="Carboxylesterase type B" evidence="6">
    <location>
        <begin position="3"/>
        <end position="385"/>
    </location>
</feature>
<evidence type="ECO:0000259" key="6">
    <source>
        <dbReference type="Pfam" id="PF00135"/>
    </source>
</evidence>
<proteinExistence type="inferred from homology"/>
<dbReference type="Gene3D" id="3.40.50.1820">
    <property type="entry name" value="alpha/beta hydrolase"/>
    <property type="match status" value="1"/>
</dbReference>
<keyword evidence="3" id="KW-0378">Hydrolase</keyword>
<keyword evidence="4" id="KW-0325">Glycoprotein</keyword>
<evidence type="ECO:0000256" key="2">
    <source>
        <dbReference type="ARBA" id="ARBA00022487"/>
    </source>
</evidence>
<comment type="similarity">
    <text evidence="1">Belongs to the type-B carboxylesterase/lipase family.</text>
</comment>
<dbReference type="EC" id="3.1.1.1" evidence="5"/>
<dbReference type="SUPFAM" id="SSF53474">
    <property type="entry name" value="alpha/beta-Hydrolases"/>
    <property type="match status" value="1"/>
</dbReference>
<reference evidence="7 8" key="1">
    <citation type="submission" date="2020-11" db="EMBL/GenBank/DDBJ databases">
        <authorList>
            <person name="Wallbank WR R."/>
            <person name="Pardo Diaz C."/>
            <person name="Kozak K."/>
            <person name="Martin S."/>
            <person name="Jiggins C."/>
            <person name="Moest M."/>
            <person name="Warren A I."/>
            <person name="Generalovic N T."/>
            <person name="Byers J.R.P. K."/>
            <person name="Montejo-Kovacevich G."/>
            <person name="Yen C E."/>
        </authorList>
    </citation>
    <scope>NUCLEOTIDE SEQUENCE [LARGE SCALE GENOMIC DNA]</scope>
</reference>
<dbReference type="PANTHER" id="PTHR43142:SF1">
    <property type="entry name" value="CARBOXYLIC ESTER HYDROLASE"/>
    <property type="match status" value="1"/>
</dbReference>
<dbReference type="PANTHER" id="PTHR43142">
    <property type="entry name" value="CARBOXYLIC ESTER HYDROLASE"/>
    <property type="match status" value="1"/>
</dbReference>
<gene>
    <name evidence="7" type="ORF">HERILL_LOCUS1805</name>
</gene>
<keyword evidence="2" id="KW-0719">Serine esterase</keyword>
<sequence>MEKDIVLVLIAYRLNIFGFLSLKDPVFGIPGNAGLRDQIMALKWIKNNIAAFGGNPHNVTALGHSAGAASINFLLLSDQAVGLFHKAILMSGSAYCCWALQPPGNEWTNRLMYHMGYKKQLEECTILELLEHADPYDLVSKLSRNLETNELRNKLFLPVGPVIEPYTGIHCVIPKDPRLMAPNAWGNHIPVIVGGNSFEGLIMYPALKKNSSEFEQLGDCTHLVPAELELDPNSNECKRFGRLIRNTYFGKSTPSLVCFLNLLSHKMFWHGIARFYFSRMKYAHQPTYFYRFDFESLTYDNHRILHFEGDIRGVSHCDILPYIFYNAMVEDITPDRPEFKMVRIMISMSTQFAATGNPNNQEWFPLHWKPGVNKPNARIICLNLSNQLSLIDFPENSCIQVWESMLSAKKPI</sequence>
<protein>
    <recommendedName>
        <fullName evidence="5">carboxylesterase</fullName>
        <ecNumber evidence="5">3.1.1.1</ecNumber>
    </recommendedName>
</protein>
<dbReference type="EMBL" id="LR899009">
    <property type="protein sequence ID" value="CAD7078544.1"/>
    <property type="molecule type" value="Genomic_DNA"/>
</dbReference>
<evidence type="ECO:0000313" key="7">
    <source>
        <dbReference type="EMBL" id="CAD7078544.1"/>
    </source>
</evidence>
<name>A0A7R8UDH2_HERIL</name>
<evidence type="ECO:0000256" key="1">
    <source>
        <dbReference type="ARBA" id="ARBA00005964"/>
    </source>
</evidence>
<dbReference type="Pfam" id="PF00135">
    <property type="entry name" value="COesterase"/>
    <property type="match status" value="1"/>
</dbReference>
<organism evidence="7 8">
    <name type="scientific">Hermetia illucens</name>
    <name type="common">Black soldier fly</name>
    <dbReference type="NCBI Taxonomy" id="343691"/>
    <lineage>
        <taxon>Eukaryota</taxon>
        <taxon>Metazoa</taxon>
        <taxon>Ecdysozoa</taxon>
        <taxon>Arthropoda</taxon>
        <taxon>Hexapoda</taxon>
        <taxon>Insecta</taxon>
        <taxon>Pterygota</taxon>
        <taxon>Neoptera</taxon>
        <taxon>Endopterygota</taxon>
        <taxon>Diptera</taxon>
        <taxon>Brachycera</taxon>
        <taxon>Stratiomyomorpha</taxon>
        <taxon>Stratiomyidae</taxon>
        <taxon>Hermetiinae</taxon>
        <taxon>Hermetia</taxon>
    </lineage>
</organism>
<evidence type="ECO:0000256" key="3">
    <source>
        <dbReference type="ARBA" id="ARBA00022801"/>
    </source>
</evidence>
<evidence type="ECO:0000256" key="4">
    <source>
        <dbReference type="ARBA" id="ARBA00023180"/>
    </source>
</evidence>
<evidence type="ECO:0000313" key="8">
    <source>
        <dbReference type="Proteomes" id="UP000594454"/>
    </source>
</evidence>
<dbReference type="InParanoid" id="A0A7R8UDH2"/>
<dbReference type="GO" id="GO:0106435">
    <property type="term" value="F:carboxylesterase activity"/>
    <property type="evidence" value="ECO:0007669"/>
    <property type="project" value="UniProtKB-EC"/>
</dbReference>
<dbReference type="OrthoDB" id="19653at2759"/>
<dbReference type="Proteomes" id="UP000594454">
    <property type="component" value="Chromosome 1"/>
</dbReference>
<keyword evidence="8" id="KW-1185">Reference proteome</keyword>
<dbReference type="InterPro" id="IPR002018">
    <property type="entry name" value="CarbesteraseB"/>
</dbReference>
<dbReference type="InterPro" id="IPR029058">
    <property type="entry name" value="AB_hydrolase_fold"/>
</dbReference>
<accession>A0A7R8UDH2</accession>
<evidence type="ECO:0000256" key="5">
    <source>
        <dbReference type="ARBA" id="ARBA00039155"/>
    </source>
</evidence>
<dbReference type="AlphaFoldDB" id="A0A7R8UDH2"/>